<evidence type="ECO:0000256" key="4">
    <source>
        <dbReference type="SAM" id="MobiDB-lite"/>
    </source>
</evidence>
<dbReference type="SUPFAM" id="SSF48452">
    <property type="entry name" value="TPR-like"/>
    <property type="match status" value="2"/>
</dbReference>
<dbReference type="InterPro" id="IPR011990">
    <property type="entry name" value="TPR-like_helical_dom_sf"/>
</dbReference>
<evidence type="ECO:0000256" key="3">
    <source>
        <dbReference type="SAM" id="Coils"/>
    </source>
</evidence>
<dbReference type="Proteomes" id="UP000504607">
    <property type="component" value="Chromosome 14"/>
</dbReference>
<dbReference type="RefSeq" id="XP_010937912.1">
    <property type="nucleotide sequence ID" value="XM_010939610.2"/>
</dbReference>
<dbReference type="AlphaFoldDB" id="A0A6I9S5G9"/>
<feature type="repeat" description="TPR" evidence="2">
    <location>
        <begin position="819"/>
        <end position="852"/>
    </location>
</feature>
<dbReference type="InterPro" id="IPR044631">
    <property type="entry name" value="ETO1-like"/>
</dbReference>
<dbReference type="InterPro" id="IPR011333">
    <property type="entry name" value="SKP1/BTB/POZ_sf"/>
</dbReference>
<proteinExistence type="predicted"/>
<keyword evidence="3" id="KW-0175">Coiled coil</keyword>
<dbReference type="PROSITE" id="PS50005">
    <property type="entry name" value="TPR"/>
    <property type="match status" value="1"/>
</dbReference>
<dbReference type="InterPro" id="IPR019734">
    <property type="entry name" value="TPR_rpt"/>
</dbReference>
<evidence type="ECO:0000256" key="2">
    <source>
        <dbReference type="PROSITE-ProRule" id="PRU00339"/>
    </source>
</evidence>
<dbReference type="GeneID" id="105057133"/>
<feature type="compositionally biased region" description="Basic and acidic residues" evidence="4">
    <location>
        <begin position="54"/>
        <end position="65"/>
    </location>
</feature>
<dbReference type="Gene3D" id="3.30.710.10">
    <property type="entry name" value="Potassium Channel Kv1.1, Chain A"/>
    <property type="match status" value="1"/>
</dbReference>
<dbReference type="PANTHER" id="PTHR44203">
    <property type="entry name" value="ETO1-RELATED"/>
    <property type="match status" value="1"/>
</dbReference>
<dbReference type="Gene3D" id="1.25.40.10">
    <property type="entry name" value="Tetratricopeptide repeat domain"/>
    <property type="match status" value="3"/>
</dbReference>
<organism evidence="5 6">
    <name type="scientific">Elaeis guineensis var. tenera</name>
    <name type="common">Oil palm</name>
    <dbReference type="NCBI Taxonomy" id="51953"/>
    <lineage>
        <taxon>Eukaryota</taxon>
        <taxon>Viridiplantae</taxon>
        <taxon>Streptophyta</taxon>
        <taxon>Embryophyta</taxon>
        <taxon>Tracheophyta</taxon>
        <taxon>Spermatophyta</taxon>
        <taxon>Magnoliopsida</taxon>
        <taxon>Liliopsida</taxon>
        <taxon>Arecaceae</taxon>
        <taxon>Arecoideae</taxon>
        <taxon>Cocoseae</taxon>
        <taxon>Elaeidinae</taxon>
        <taxon>Elaeis</taxon>
    </lineage>
</organism>
<dbReference type="RefSeq" id="XP_010937912.2">
    <property type="nucleotide sequence ID" value="XM_010939610.3"/>
</dbReference>
<evidence type="ECO:0000313" key="5">
    <source>
        <dbReference type="Proteomes" id="UP000504607"/>
    </source>
</evidence>
<evidence type="ECO:0000256" key="1">
    <source>
        <dbReference type="ARBA" id="ARBA00004906"/>
    </source>
</evidence>
<dbReference type="KEGG" id="egu:105057133"/>
<dbReference type="GO" id="GO:0010105">
    <property type="term" value="P:negative regulation of ethylene-activated signaling pathway"/>
    <property type="evidence" value="ECO:0007669"/>
    <property type="project" value="InterPro"/>
</dbReference>
<keyword evidence="2" id="KW-0802">TPR repeat</keyword>
<dbReference type="SUPFAM" id="SSF54695">
    <property type="entry name" value="POZ domain"/>
    <property type="match status" value="1"/>
</dbReference>
<accession>A0A6I9S5G9</accession>
<protein>
    <submittedName>
        <fullName evidence="6">Ethylene-overproduction protein 1 isoform X1</fullName>
    </submittedName>
</protein>
<dbReference type="OrthoDB" id="9997739at2759"/>
<dbReference type="PANTHER" id="PTHR44203:SF8">
    <property type="entry name" value="ETHYLENE-OVERPRODUCTION PROTEIN 1"/>
    <property type="match status" value="1"/>
</dbReference>
<reference evidence="6" key="1">
    <citation type="submission" date="2025-08" db="UniProtKB">
        <authorList>
            <consortium name="RefSeq"/>
        </authorList>
    </citation>
    <scope>IDENTIFICATION</scope>
</reference>
<name>A0A6I9S5G9_ELAGV</name>
<feature type="coiled-coil region" evidence="3">
    <location>
        <begin position="864"/>
        <end position="891"/>
    </location>
</feature>
<comment type="pathway">
    <text evidence="1">Protein modification; protein ubiquitination.</text>
</comment>
<keyword evidence="5" id="KW-1185">Reference proteome</keyword>
<dbReference type="InParanoid" id="A0A6I9S5G9"/>
<dbReference type="SMART" id="SM00028">
    <property type="entry name" value="TPR"/>
    <property type="match status" value="4"/>
</dbReference>
<gene>
    <name evidence="6" type="primary">LOC105057133</name>
</gene>
<feature type="region of interest" description="Disordered" evidence="4">
    <location>
        <begin position="40"/>
        <end position="68"/>
    </location>
</feature>
<evidence type="ECO:0000313" key="6">
    <source>
        <dbReference type="RefSeq" id="XP_010937912.1"/>
    </source>
</evidence>
<sequence length="1000" mass="112250">MIERNSSRARDLWIPGEGKRASFQRPPLLNYICGQCLEEGRKEENKGKKKKRKKEEEGKQREGEGAKMQNNFLTSIRSLKLIDGCKGTQVYALNPSSSGSGVGDKNHLRPSFSLRSKSIQQNHHHHHSSSLVFENLLPYGLPSANQIDPPIDPFLRPVEPVSALAASFRRLSDATDPATLCDLYLEQHSLLRPLADLKLLRRSLRSARIHAPDVHHRLVLSAWLRFERREDELDPAPPPLASCSGTSPALECPRAALSSEPLPPASLCPCRHHSLAAAVKNSIADEEESDVWFCIGDEEVACVRCRVATLSKPLSTMLYGGFAEAQRERINFTHNGISTRGMKAVDVYSRTGSLDDFPPDTVLELLAFSNKFCCEGLKAACDAKLAALVRSTDDALLLVDYALEEIAHLLVAACLQAFLRDLPKSLADPDITAVLCTPEGRERLAAAGHSSFVLYYFLSQVAMEEDMKSNTTVMLLERLGECAAPGWQKQLALHQLGCIMLERGEYKDAQKWFEEAAEEGHVYSLIGVARAKFKRGHKYTAYKLTNSLINEYEPAGWMYQERSLYCIGKEKMADLKTATALDPTLSYPYKYRAIALMDDDKVGAAIAEINKILAFKVSADCLELRAWFLLSLEDYEGALQDIRALMTLDPNYMMFHGKVHGDQLVEALRQRLKQWDMAECWMRLYDRWSAVDDIGSLAVVHQMLAKEPGNSSLRFRQSLLLLRLNCQKAAMHSLRLARNHSTHEHERLVYEGWILYDTGHREEALAKAEESIAIQRSFEAFFLKAYALADTSLDTTSSAYVVQLLEQANSCASDNLRKGQAYNNMGSIYVDCDMLDEAAECYLKALDIKHTRAHQGLARVCYLKNQKKAAYDEMTKLIEKAKNSASAYEKRSEYCDRDMAKSDLHMATRLDPMRTYPYRYRAAVLMDDHKEEEAIAELSCAIAFKPDLQLLHLRAAFFDSMGNAEATIRDCEAALCLDPTHSDTVDLYNKACGRADPPSK</sequence>
<dbReference type="Pfam" id="PF13181">
    <property type="entry name" value="TPR_8"/>
    <property type="match status" value="1"/>
</dbReference>